<dbReference type="GO" id="GO:0035556">
    <property type="term" value="P:intracellular signal transduction"/>
    <property type="evidence" value="ECO:0007669"/>
    <property type="project" value="InterPro"/>
</dbReference>
<dbReference type="Gene3D" id="2.30.29.30">
    <property type="entry name" value="Pleckstrin-homology domain (PH domain)/Phosphotyrosine-binding domain (PTB)"/>
    <property type="match status" value="2"/>
</dbReference>
<dbReference type="Proteomes" id="UP001146793">
    <property type="component" value="Unassembled WGS sequence"/>
</dbReference>
<evidence type="ECO:0000259" key="4">
    <source>
        <dbReference type="PROSITE" id="PS50010"/>
    </source>
</evidence>
<dbReference type="Pfam" id="PF22697">
    <property type="entry name" value="SOS1_NGEF_PH"/>
    <property type="match status" value="1"/>
</dbReference>
<dbReference type="InterPro" id="IPR055251">
    <property type="entry name" value="SOS1_NGEF_PH"/>
</dbReference>
<dbReference type="InterPro" id="IPR051092">
    <property type="entry name" value="FYVE_RhoGEF_PH"/>
</dbReference>
<dbReference type="GO" id="GO:0005085">
    <property type="term" value="F:guanyl-nucleotide exchange factor activity"/>
    <property type="evidence" value="ECO:0007669"/>
    <property type="project" value="UniProtKB-KW"/>
</dbReference>
<dbReference type="InterPro" id="IPR001849">
    <property type="entry name" value="PH_domain"/>
</dbReference>
<dbReference type="PANTHER" id="PTHR12673:SF159">
    <property type="entry name" value="LD03170P"/>
    <property type="match status" value="1"/>
</dbReference>
<proteinExistence type="predicted"/>
<dbReference type="InterPro" id="IPR011993">
    <property type="entry name" value="PH-like_dom_sf"/>
</dbReference>
<evidence type="ECO:0000313" key="5">
    <source>
        <dbReference type="EMBL" id="KAJ3428021.1"/>
    </source>
</evidence>
<dbReference type="Pfam" id="PF00621">
    <property type="entry name" value="RhoGEF"/>
    <property type="match status" value="2"/>
</dbReference>
<dbReference type="SUPFAM" id="SSF48065">
    <property type="entry name" value="DBL homology domain (DH-domain)"/>
    <property type="match status" value="2"/>
</dbReference>
<name>A0AAV7YHF2_9EUKA</name>
<feature type="domain" description="PH" evidence="3">
    <location>
        <begin position="605"/>
        <end position="702"/>
    </location>
</feature>
<comment type="caution">
    <text evidence="5">The sequence shown here is derived from an EMBL/GenBank/DDBJ whole genome shotgun (WGS) entry which is preliminary data.</text>
</comment>
<dbReference type="AlphaFoldDB" id="A0AAV7YHF2"/>
<dbReference type="InterPro" id="IPR035899">
    <property type="entry name" value="DBL_dom_sf"/>
</dbReference>
<dbReference type="PANTHER" id="PTHR12673">
    <property type="entry name" value="FACIOGENITAL DYSPLASIA PROTEIN"/>
    <property type="match status" value="1"/>
</dbReference>
<gene>
    <name evidence="5" type="ORF">M0812_25652</name>
</gene>
<dbReference type="InterPro" id="IPR000219">
    <property type="entry name" value="DH_dom"/>
</dbReference>
<dbReference type="PROSITE" id="PS50003">
    <property type="entry name" value="PH_DOMAIN"/>
    <property type="match status" value="1"/>
</dbReference>
<accession>A0AAV7YHF2</accession>
<evidence type="ECO:0000256" key="2">
    <source>
        <dbReference type="SAM" id="MobiDB-lite"/>
    </source>
</evidence>
<sequence>MEIDYNMRADDIYHISSCEQEFHNKIKVFLEKWYVPIKESCLFDPDTLSSLFLNIQEIYESQSKILSAIEDLKYDTTQISDKIISSVFQNFQPKNFLYFIEHYDKSVDLFYRLKLGNLKFRKLTQKLEKETEPDQFLDYFALPLSLMFQYLGNLKSIKYHTDPEKADYEKLNQIYELVVPLVNAARPKLYIYDNQQKLKKLSSKLEGYPNELVNPKRVLLWDGNINRLIIRKFIPIYIFIFNDRILLTKLNKKKQRYHFQSEISLSFSMIADLENSNNNKNTNSSDNSNNGNSGNSNELNNNLQKNGIEFFIRKDNERYMFYFQERSIKLHVMKKLLDVGIKIKGNQQLTTEDIKKKRMQLSQQESNTNLEIQKEIPFGKKTNMERRAHAINELIETEREYLKDLNTIQIHWYNPMKEKQYVDPEDLKRIFSHILMITGVNTQILQQLEELRGEKTEIEDVAKLNVGLIFLNMADYLKAYTEYCTNYDDAVEIVFKIRKNSKFEKFEKDREKIPQVKKLSLLDFLIKPVQRVCKYPLIIKEILKGTEKTYEDYPDLAKSYTKLEKIAAYVNEKKKLVEKKKFILDLNTRISGLDKVIQLITPKRKFIWEGVLKKKSVKRIQERNFWLFNDLLLYAKSARGKGKFQYKGHIKLSHAIIREPKKEKNMFPFQLIPYNSQKVYTIYCKSIQQKKKWVKKITELIKDLEELGITPGGLF</sequence>
<dbReference type="EMBL" id="JANTQA010000060">
    <property type="protein sequence ID" value="KAJ3428021.1"/>
    <property type="molecule type" value="Genomic_DNA"/>
</dbReference>
<protein>
    <submittedName>
        <fullName evidence="5">Faciogenital dysplasia protein</fullName>
    </submittedName>
</protein>
<feature type="domain" description="DH" evidence="4">
    <location>
        <begin position="7"/>
        <end position="188"/>
    </location>
</feature>
<dbReference type="PROSITE" id="PS00741">
    <property type="entry name" value="DH_1"/>
    <property type="match status" value="1"/>
</dbReference>
<dbReference type="SMART" id="SM00233">
    <property type="entry name" value="PH"/>
    <property type="match status" value="1"/>
</dbReference>
<dbReference type="SUPFAM" id="SSF50729">
    <property type="entry name" value="PH domain-like"/>
    <property type="match status" value="2"/>
</dbReference>
<keyword evidence="1" id="KW-0344">Guanine-nucleotide releasing factor</keyword>
<dbReference type="GO" id="GO:0005737">
    <property type="term" value="C:cytoplasm"/>
    <property type="evidence" value="ECO:0007669"/>
    <property type="project" value="TreeGrafter"/>
</dbReference>
<evidence type="ECO:0000313" key="6">
    <source>
        <dbReference type="Proteomes" id="UP001146793"/>
    </source>
</evidence>
<dbReference type="CDD" id="cd00160">
    <property type="entry name" value="RhoGEF"/>
    <property type="match status" value="1"/>
</dbReference>
<evidence type="ECO:0000259" key="3">
    <source>
        <dbReference type="PROSITE" id="PS50003"/>
    </source>
</evidence>
<organism evidence="5 6">
    <name type="scientific">Anaeramoeba flamelloides</name>
    <dbReference type="NCBI Taxonomy" id="1746091"/>
    <lineage>
        <taxon>Eukaryota</taxon>
        <taxon>Metamonada</taxon>
        <taxon>Anaeramoebidae</taxon>
        <taxon>Anaeramoeba</taxon>
    </lineage>
</organism>
<dbReference type="SMART" id="SM00325">
    <property type="entry name" value="RhoGEF"/>
    <property type="match status" value="2"/>
</dbReference>
<dbReference type="Gene3D" id="1.20.900.10">
    <property type="entry name" value="Dbl homology (DH) domain"/>
    <property type="match status" value="2"/>
</dbReference>
<dbReference type="PROSITE" id="PS50010">
    <property type="entry name" value="DH_2"/>
    <property type="match status" value="2"/>
</dbReference>
<reference evidence="5" key="1">
    <citation type="submission" date="2022-08" db="EMBL/GenBank/DDBJ databases">
        <title>Novel sulphate-reducing endosymbionts in the free-living metamonad Anaeramoeba.</title>
        <authorList>
            <person name="Jerlstrom-Hultqvist J."/>
            <person name="Cepicka I."/>
            <person name="Gallot-Lavallee L."/>
            <person name="Salas-Leiva D."/>
            <person name="Curtis B.A."/>
            <person name="Zahonova K."/>
            <person name="Pipaliya S."/>
            <person name="Dacks J."/>
            <person name="Roger A.J."/>
        </authorList>
    </citation>
    <scope>NUCLEOTIDE SEQUENCE</scope>
    <source>
        <strain evidence="5">Busselton2</strain>
    </source>
</reference>
<feature type="region of interest" description="Disordered" evidence="2">
    <location>
        <begin position="276"/>
        <end position="299"/>
    </location>
</feature>
<dbReference type="InterPro" id="IPR001331">
    <property type="entry name" value="GDS_CDC24_CS"/>
</dbReference>
<feature type="domain" description="DH" evidence="4">
    <location>
        <begin position="386"/>
        <end position="573"/>
    </location>
</feature>
<evidence type="ECO:0000256" key="1">
    <source>
        <dbReference type="ARBA" id="ARBA00022658"/>
    </source>
</evidence>